<dbReference type="SUPFAM" id="SSF55073">
    <property type="entry name" value="Nucleotide cyclase"/>
    <property type="match status" value="1"/>
</dbReference>
<gene>
    <name evidence="6" type="ORF">A4H97_29240</name>
</gene>
<protein>
    <recommendedName>
        <fullName evidence="5">Guanylate cyclase domain-containing protein</fullName>
    </recommendedName>
</protein>
<evidence type="ECO:0000256" key="3">
    <source>
        <dbReference type="ARBA" id="ARBA00023136"/>
    </source>
</evidence>
<accession>A0A1V9ESF0</accession>
<keyword evidence="2" id="KW-1003">Cell membrane</keyword>
<dbReference type="PANTHER" id="PTHR43081">
    <property type="entry name" value="ADENYLATE CYCLASE, TERMINAL-DIFFERENTIATION SPECIFIC-RELATED"/>
    <property type="match status" value="1"/>
</dbReference>
<comment type="caution">
    <text evidence="6">The sequence shown here is derived from an EMBL/GenBank/DDBJ whole genome shotgun (WGS) entry which is preliminary data.</text>
</comment>
<evidence type="ECO:0000256" key="2">
    <source>
        <dbReference type="ARBA" id="ARBA00022475"/>
    </source>
</evidence>
<dbReference type="SMART" id="SM00044">
    <property type="entry name" value="CYCc"/>
    <property type="match status" value="1"/>
</dbReference>
<dbReference type="EMBL" id="LVXG01000016">
    <property type="protein sequence ID" value="OQP48972.1"/>
    <property type="molecule type" value="Genomic_DNA"/>
</dbReference>
<reference evidence="7" key="1">
    <citation type="submission" date="2016-04" db="EMBL/GenBank/DDBJ databases">
        <authorList>
            <person name="Chen L."/>
            <person name="Zhuang W."/>
            <person name="Wang G."/>
        </authorList>
    </citation>
    <scope>NUCLEOTIDE SEQUENCE [LARGE SCALE GENOMIC DNA]</scope>
    <source>
        <strain evidence="7">17621</strain>
    </source>
</reference>
<proteinExistence type="predicted"/>
<evidence type="ECO:0000313" key="7">
    <source>
        <dbReference type="Proteomes" id="UP000192610"/>
    </source>
</evidence>
<dbReference type="Gene3D" id="3.30.70.1230">
    <property type="entry name" value="Nucleotide cyclase"/>
    <property type="match status" value="1"/>
</dbReference>
<keyword evidence="3 4" id="KW-0472">Membrane</keyword>
<dbReference type="GO" id="GO:0005886">
    <property type="term" value="C:plasma membrane"/>
    <property type="evidence" value="ECO:0007669"/>
    <property type="project" value="UniProtKB-SubCell"/>
</dbReference>
<dbReference type="Pfam" id="PF00211">
    <property type="entry name" value="Guanylate_cyc"/>
    <property type="match status" value="1"/>
</dbReference>
<feature type="transmembrane region" description="Helical" evidence="4">
    <location>
        <begin position="139"/>
        <end position="160"/>
    </location>
</feature>
<feature type="transmembrane region" description="Helical" evidence="4">
    <location>
        <begin position="21"/>
        <end position="42"/>
    </location>
</feature>
<evidence type="ECO:0000256" key="4">
    <source>
        <dbReference type="SAM" id="Phobius"/>
    </source>
</evidence>
<dbReference type="RefSeq" id="WP_165758917.1">
    <property type="nucleotide sequence ID" value="NZ_FOCZ01000008.1"/>
</dbReference>
<feature type="transmembrane region" description="Helical" evidence="4">
    <location>
        <begin position="54"/>
        <end position="76"/>
    </location>
</feature>
<dbReference type="GO" id="GO:0004016">
    <property type="term" value="F:adenylate cyclase activity"/>
    <property type="evidence" value="ECO:0007669"/>
    <property type="project" value="UniProtKB-ARBA"/>
</dbReference>
<evidence type="ECO:0000313" key="6">
    <source>
        <dbReference type="EMBL" id="OQP48972.1"/>
    </source>
</evidence>
<dbReference type="InterPro" id="IPR001054">
    <property type="entry name" value="A/G_cyclase"/>
</dbReference>
<feature type="transmembrane region" description="Helical" evidence="4">
    <location>
        <begin position="172"/>
        <end position="189"/>
    </location>
</feature>
<evidence type="ECO:0000256" key="1">
    <source>
        <dbReference type="ARBA" id="ARBA00004651"/>
    </source>
</evidence>
<dbReference type="InterPro" id="IPR029787">
    <property type="entry name" value="Nucleotide_cyclase"/>
</dbReference>
<dbReference type="GO" id="GO:0006171">
    <property type="term" value="P:cAMP biosynthetic process"/>
    <property type="evidence" value="ECO:0007669"/>
    <property type="project" value="TreeGrafter"/>
</dbReference>
<evidence type="ECO:0000259" key="5">
    <source>
        <dbReference type="PROSITE" id="PS50125"/>
    </source>
</evidence>
<keyword evidence="7" id="KW-1185">Reference proteome</keyword>
<organism evidence="6 7">
    <name type="scientific">Niastella yeongjuensis</name>
    <dbReference type="NCBI Taxonomy" id="354355"/>
    <lineage>
        <taxon>Bacteria</taxon>
        <taxon>Pseudomonadati</taxon>
        <taxon>Bacteroidota</taxon>
        <taxon>Chitinophagia</taxon>
        <taxon>Chitinophagales</taxon>
        <taxon>Chitinophagaceae</taxon>
        <taxon>Niastella</taxon>
    </lineage>
</organism>
<feature type="domain" description="Guanylate cyclase" evidence="5">
    <location>
        <begin position="237"/>
        <end position="366"/>
    </location>
</feature>
<comment type="subcellular location">
    <subcellularLocation>
        <location evidence="1">Cell membrane</location>
        <topology evidence="1">Multi-pass membrane protein</topology>
    </subcellularLocation>
</comment>
<dbReference type="STRING" id="354355.SAMN05660816_04345"/>
<dbReference type="PROSITE" id="PS50125">
    <property type="entry name" value="GUANYLATE_CYCLASE_2"/>
    <property type="match status" value="1"/>
</dbReference>
<name>A0A1V9ESF0_9BACT</name>
<dbReference type="PANTHER" id="PTHR43081:SF17">
    <property type="entry name" value="BLL5647 PROTEIN"/>
    <property type="match status" value="1"/>
</dbReference>
<dbReference type="GO" id="GO:0035556">
    <property type="term" value="P:intracellular signal transduction"/>
    <property type="evidence" value="ECO:0007669"/>
    <property type="project" value="InterPro"/>
</dbReference>
<keyword evidence="4" id="KW-0812">Transmembrane</keyword>
<dbReference type="Proteomes" id="UP000192610">
    <property type="component" value="Unassembled WGS sequence"/>
</dbReference>
<keyword evidence="4" id="KW-1133">Transmembrane helix</keyword>
<dbReference type="AlphaFoldDB" id="A0A1V9ESF0"/>
<feature type="transmembrane region" description="Helical" evidence="4">
    <location>
        <begin position="88"/>
        <end position="109"/>
    </location>
</feature>
<feature type="transmembrane region" description="Helical" evidence="4">
    <location>
        <begin position="115"/>
        <end position="132"/>
    </location>
</feature>
<dbReference type="CDD" id="cd07302">
    <property type="entry name" value="CHD"/>
    <property type="match status" value="1"/>
</dbReference>
<dbReference type="InterPro" id="IPR050697">
    <property type="entry name" value="Adenylyl/Guanylyl_Cyclase_3/4"/>
</dbReference>
<sequence length="416" mass="46356">MKMPINKRLNEVLLQHEQRRALILVIIFAIGICYRLLDLFVLKITDPDAPKNTFGIAWLFPVTILLFEVVSLLVITKHLKRKKQPPRGARYFNTIIEVCLPSCVIFIIARQYPQYNVLSSPVVFIYFIFIILSTLRLNFWLSFFCGLFAATSYLILRVVLNAHFYSTDAVKVAILLISGIAAGLVARQIRSAINSLLKEAEKRSMVEDLFGQQISAEIVEKMLENDGKIESKRMQVAIMFIDIRNFTQFVVGKSPEEVVQYQDAFFRIVIDTITLYNGIINQFLGDGCMVTFGAPVQLENPAKAAVDAAVRLLQELNIVLENGGLPATRIGIGIHTGEVVTGNIGTSQRRQYSITGSVVILAARIEQLNKQFGSQLLVSEEVIQAMDEQVAAAAATNFGCVALKGWHKPVTVYGLA</sequence>